<feature type="transmembrane region" description="Helical" evidence="6">
    <location>
        <begin position="98"/>
        <end position="125"/>
    </location>
</feature>
<evidence type="ECO:0000256" key="5">
    <source>
        <dbReference type="ARBA" id="ARBA00023224"/>
    </source>
</evidence>
<evidence type="ECO:0000256" key="6">
    <source>
        <dbReference type="SAM" id="Phobius"/>
    </source>
</evidence>
<dbReference type="PANTHER" id="PTHR26451:SF897">
    <property type="entry name" value="TRACE AMINE-ASSOCIATED RECEPTOR 5-LIKE"/>
    <property type="match status" value="1"/>
</dbReference>
<evidence type="ECO:0000256" key="4">
    <source>
        <dbReference type="ARBA" id="ARBA00023136"/>
    </source>
</evidence>
<dbReference type="InterPro" id="IPR000725">
    <property type="entry name" value="Olfact_rcpt"/>
</dbReference>
<dbReference type="GO" id="GO:0007186">
    <property type="term" value="P:G protein-coupled receptor signaling pathway"/>
    <property type="evidence" value="ECO:0007669"/>
    <property type="project" value="InterPro"/>
</dbReference>
<keyword evidence="2 6" id="KW-0812">Transmembrane</keyword>
<feature type="transmembrane region" description="Helical" evidence="6">
    <location>
        <begin position="33"/>
        <end position="57"/>
    </location>
</feature>
<dbReference type="GO" id="GO:0004984">
    <property type="term" value="F:olfactory receptor activity"/>
    <property type="evidence" value="ECO:0007669"/>
    <property type="project" value="InterPro"/>
</dbReference>
<dbReference type="Proteomes" id="UP000694388">
    <property type="component" value="Unplaced"/>
</dbReference>
<dbReference type="InterPro" id="IPR052921">
    <property type="entry name" value="GPCR1_Superfamily_Member"/>
</dbReference>
<dbReference type="GO" id="GO:0005549">
    <property type="term" value="F:odorant binding"/>
    <property type="evidence" value="ECO:0007669"/>
    <property type="project" value="TreeGrafter"/>
</dbReference>
<proteinExistence type="predicted"/>
<feature type="domain" description="G-protein coupled receptors family 1 profile" evidence="7">
    <location>
        <begin position="47"/>
        <end position="296"/>
    </location>
</feature>
<feature type="transmembrane region" description="Helical" evidence="6">
    <location>
        <begin position="146"/>
        <end position="165"/>
    </location>
</feature>
<evidence type="ECO:0000256" key="1">
    <source>
        <dbReference type="ARBA" id="ARBA00004141"/>
    </source>
</evidence>
<dbReference type="PANTHER" id="PTHR26451">
    <property type="entry name" value="G_PROTEIN_RECEP_F1_2 DOMAIN-CONTAINING PROTEIN"/>
    <property type="match status" value="1"/>
</dbReference>
<sequence length="329" mass="37086">MPCPPPTPQTQVSAGCNWSAINPFLVKLGLQTILWVFTAIMCFSIVLNLGIIMACFSRRFDKPMLLYIALCSVSDLSWGITGISYYLSSALLQQREITFISCLFEMFCLYFTLLQQFLTIFIMYIDRHWAIFWPYTYVALIANKGGALKLAAVVWIIGLVLSLVYPIVTAHMVFCNDVVVLSDVTCVFGPVEKASCRQSNLFVILTAIIMYSVFGLTGLTATYSTWCIIRKCRNSSTEANIKAFHTCLTQLFVTMANFTSVVIMSVLKRFLKHPRASFFLDVIGLVSPATIDPLIFGLRTQEIRLVFIHVYHNLKIKLTAPQKLFIGRV</sequence>
<dbReference type="GO" id="GO:0016020">
    <property type="term" value="C:membrane"/>
    <property type="evidence" value="ECO:0007669"/>
    <property type="project" value="UniProtKB-SubCell"/>
</dbReference>
<dbReference type="Pfam" id="PF13853">
    <property type="entry name" value="7tm_4"/>
    <property type="match status" value="1"/>
</dbReference>
<dbReference type="AlphaFoldDB" id="A0A8C4Q2F6"/>
<name>A0A8C4Q2F6_EPTBU</name>
<protein>
    <recommendedName>
        <fullName evidence="7">G-protein coupled receptors family 1 profile domain-containing protein</fullName>
    </recommendedName>
</protein>
<keyword evidence="3 6" id="KW-1133">Transmembrane helix</keyword>
<evidence type="ECO:0000313" key="8">
    <source>
        <dbReference type="Ensembl" id="ENSEBUP00000009003.1"/>
    </source>
</evidence>
<dbReference type="Gene3D" id="1.20.1070.10">
    <property type="entry name" value="Rhodopsin 7-helix transmembrane proteins"/>
    <property type="match status" value="1"/>
</dbReference>
<evidence type="ECO:0000256" key="3">
    <source>
        <dbReference type="ARBA" id="ARBA00022989"/>
    </source>
</evidence>
<dbReference type="GeneTree" id="ENSGT00930000152706"/>
<dbReference type="OMA" id="ANIKAFH"/>
<dbReference type="SUPFAM" id="SSF81321">
    <property type="entry name" value="Family A G protein-coupled receptor-like"/>
    <property type="match status" value="1"/>
</dbReference>
<keyword evidence="9" id="KW-1185">Reference proteome</keyword>
<feature type="transmembrane region" description="Helical" evidence="6">
    <location>
        <begin position="201"/>
        <end position="223"/>
    </location>
</feature>
<feature type="transmembrane region" description="Helical" evidence="6">
    <location>
        <begin position="243"/>
        <end position="267"/>
    </location>
</feature>
<dbReference type="PROSITE" id="PS50262">
    <property type="entry name" value="G_PROTEIN_RECEP_F1_2"/>
    <property type="match status" value="1"/>
</dbReference>
<keyword evidence="5" id="KW-0807">Transducer</keyword>
<accession>A0A8C4Q2F6</accession>
<reference evidence="8" key="1">
    <citation type="submission" date="2025-08" db="UniProtKB">
        <authorList>
            <consortium name="Ensembl"/>
        </authorList>
    </citation>
    <scope>IDENTIFICATION</scope>
</reference>
<evidence type="ECO:0000313" key="9">
    <source>
        <dbReference type="Proteomes" id="UP000694388"/>
    </source>
</evidence>
<organism evidence="8 9">
    <name type="scientific">Eptatretus burgeri</name>
    <name type="common">Inshore hagfish</name>
    <dbReference type="NCBI Taxonomy" id="7764"/>
    <lineage>
        <taxon>Eukaryota</taxon>
        <taxon>Metazoa</taxon>
        <taxon>Chordata</taxon>
        <taxon>Craniata</taxon>
        <taxon>Vertebrata</taxon>
        <taxon>Cyclostomata</taxon>
        <taxon>Myxini</taxon>
        <taxon>Myxiniformes</taxon>
        <taxon>Myxinidae</taxon>
        <taxon>Eptatretinae</taxon>
        <taxon>Eptatretus</taxon>
    </lineage>
</organism>
<feature type="transmembrane region" description="Helical" evidence="6">
    <location>
        <begin position="64"/>
        <end position="86"/>
    </location>
</feature>
<reference evidence="8" key="2">
    <citation type="submission" date="2025-09" db="UniProtKB">
        <authorList>
            <consortium name="Ensembl"/>
        </authorList>
    </citation>
    <scope>IDENTIFICATION</scope>
</reference>
<dbReference type="InterPro" id="IPR017452">
    <property type="entry name" value="GPCR_Rhodpsn_7TM"/>
</dbReference>
<dbReference type="Ensembl" id="ENSEBUT00000009520.1">
    <property type="protein sequence ID" value="ENSEBUP00000009003.1"/>
    <property type="gene ID" value="ENSEBUG00000005825.1"/>
</dbReference>
<evidence type="ECO:0000256" key="2">
    <source>
        <dbReference type="ARBA" id="ARBA00022692"/>
    </source>
</evidence>
<evidence type="ECO:0000259" key="7">
    <source>
        <dbReference type="PROSITE" id="PS50262"/>
    </source>
</evidence>
<keyword evidence="4 6" id="KW-0472">Membrane</keyword>
<comment type="subcellular location">
    <subcellularLocation>
        <location evidence="1">Membrane</location>
        <topology evidence="1">Multi-pass membrane protein</topology>
    </subcellularLocation>
</comment>